<dbReference type="InterPro" id="IPR058647">
    <property type="entry name" value="BSH_CzcB-like"/>
</dbReference>
<dbReference type="PANTHER" id="PTHR30469">
    <property type="entry name" value="MULTIDRUG RESISTANCE PROTEIN MDTA"/>
    <property type="match status" value="1"/>
</dbReference>
<dbReference type="SUPFAM" id="SSF111369">
    <property type="entry name" value="HlyD-like secretion proteins"/>
    <property type="match status" value="1"/>
</dbReference>
<dbReference type="RefSeq" id="WP_379885048.1">
    <property type="nucleotide sequence ID" value="NZ_JBHSDI010000001.1"/>
</dbReference>
<sequence length="378" mass="39815">MSVHTGPFGRPIFLSVVTILASGLAGCLSPEDPATQTSAPRVVDTALVAPANGPEQVILSGQVRASEHTRLSFEVGGEVRSLTVDVGDTVAKGQVLAVLDKRRYELGHEQALASEREAAAALKEARLDYQRQSDLADRGYGSPSRVDSATAALDSARYRHQAAVASRRIAERDLAQTELKAPFEGTVSERLAEPAERVTAGQPVLAVISDREGYEVETSVPETLVGHLAVGSGQQVSMPALGVGRIPATIHQIGSQPRSANNYPLTLILEESVPGLRSGMTAQVHLSLTQPKDGDAAGGFLVPLTALVHDGNKQAHLLRVGLQQTLERVEVEVLSTVGNQAVVAGPLDTGERIVARGPEFVAAGDRVSILGAGPERFH</sequence>
<organism evidence="3 4">
    <name type="scientific">Marinobacter lacisalsi</name>
    <dbReference type="NCBI Taxonomy" id="475979"/>
    <lineage>
        <taxon>Bacteria</taxon>
        <taxon>Pseudomonadati</taxon>
        <taxon>Pseudomonadota</taxon>
        <taxon>Gammaproteobacteria</taxon>
        <taxon>Pseudomonadales</taxon>
        <taxon>Marinobacteraceae</taxon>
        <taxon>Marinobacter</taxon>
    </lineage>
</organism>
<reference evidence="4" key="1">
    <citation type="journal article" date="2019" name="Int. J. Syst. Evol. Microbiol.">
        <title>The Global Catalogue of Microorganisms (GCM) 10K type strain sequencing project: providing services to taxonomists for standard genome sequencing and annotation.</title>
        <authorList>
            <consortium name="The Broad Institute Genomics Platform"/>
            <consortium name="The Broad Institute Genome Sequencing Center for Infectious Disease"/>
            <person name="Wu L."/>
            <person name="Ma J."/>
        </authorList>
    </citation>
    <scope>NUCLEOTIDE SEQUENCE [LARGE SCALE GENOMIC DNA]</scope>
    <source>
        <strain evidence="4">CECT 7297</strain>
    </source>
</reference>
<keyword evidence="4" id="KW-1185">Reference proteome</keyword>
<name>A0ABV8QBX4_9GAMM</name>
<accession>A0ABV8QBX4</accession>
<proteinExistence type="inferred from homology"/>
<protein>
    <submittedName>
        <fullName evidence="3">Efflux RND transporter periplasmic adaptor subunit</fullName>
    </submittedName>
</protein>
<comment type="similarity">
    <text evidence="1">Belongs to the membrane fusion protein (MFP) (TC 8.A.1) family.</text>
</comment>
<evidence type="ECO:0000256" key="1">
    <source>
        <dbReference type="ARBA" id="ARBA00009477"/>
    </source>
</evidence>
<evidence type="ECO:0000313" key="4">
    <source>
        <dbReference type="Proteomes" id="UP001595798"/>
    </source>
</evidence>
<dbReference type="Proteomes" id="UP001595798">
    <property type="component" value="Unassembled WGS sequence"/>
</dbReference>
<comment type="caution">
    <text evidence="3">The sequence shown here is derived from an EMBL/GenBank/DDBJ whole genome shotgun (WGS) entry which is preliminary data.</text>
</comment>
<dbReference type="Gene3D" id="2.40.420.20">
    <property type="match status" value="1"/>
</dbReference>
<feature type="domain" description="CzcB-like barrel-sandwich hybrid" evidence="2">
    <location>
        <begin position="74"/>
        <end position="207"/>
    </location>
</feature>
<dbReference type="EMBL" id="JBHSDI010000001">
    <property type="protein sequence ID" value="MFC4257790.1"/>
    <property type="molecule type" value="Genomic_DNA"/>
</dbReference>
<gene>
    <name evidence="3" type="ORF">ACFOZ5_01955</name>
</gene>
<dbReference type="Gene3D" id="1.10.287.470">
    <property type="entry name" value="Helix hairpin bin"/>
    <property type="match status" value="1"/>
</dbReference>
<dbReference type="InterPro" id="IPR006143">
    <property type="entry name" value="RND_pump_MFP"/>
</dbReference>
<dbReference type="Pfam" id="PF25973">
    <property type="entry name" value="BSH_CzcB"/>
    <property type="match status" value="1"/>
</dbReference>
<evidence type="ECO:0000259" key="2">
    <source>
        <dbReference type="Pfam" id="PF25973"/>
    </source>
</evidence>
<dbReference type="NCBIfam" id="TIGR01730">
    <property type="entry name" value="RND_mfp"/>
    <property type="match status" value="1"/>
</dbReference>
<evidence type="ECO:0000313" key="3">
    <source>
        <dbReference type="EMBL" id="MFC4257790.1"/>
    </source>
</evidence>
<dbReference type="Gene3D" id="2.40.30.170">
    <property type="match status" value="1"/>
</dbReference>
<dbReference type="PANTHER" id="PTHR30469:SF20">
    <property type="entry name" value="EFFLUX RND TRANSPORTER PERIPLASMIC ADAPTOR SUBUNIT"/>
    <property type="match status" value="1"/>
</dbReference>
<dbReference type="Gene3D" id="2.40.50.100">
    <property type="match status" value="1"/>
</dbReference>